<feature type="signal peptide" evidence="2">
    <location>
        <begin position="1"/>
        <end position="17"/>
    </location>
</feature>
<dbReference type="CDD" id="cd04301">
    <property type="entry name" value="NAT_SF"/>
    <property type="match status" value="1"/>
</dbReference>
<evidence type="ECO:0000259" key="3">
    <source>
        <dbReference type="PROSITE" id="PS51186"/>
    </source>
</evidence>
<dbReference type="Proteomes" id="UP000694412">
    <property type="component" value="Chromosome 12"/>
</dbReference>
<dbReference type="InterPro" id="IPR039840">
    <property type="entry name" value="NAA80"/>
</dbReference>
<dbReference type="GO" id="GO:1905502">
    <property type="term" value="F:acetyl-CoA binding"/>
    <property type="evidence" value="ECO:0007669"/>
    <property type="project" value="Ensembl"/>
</dbReference>
<protein>
    <submittedName>
        <fullName evidence="4">N-alpha-acetyltransferase 80, NatH catalytic subunit</fullName>
    </submittedName>
</protein>
<name>A0A8C2TM05_COTJA</name>
<dbReference type="PANTHER" id="PTHR13538:SF4">
    <property type="entry name" value="N-ALPHA-ACETYLTRANSFERASE 80"/>
    <property type="match status" value="1"/>
</dbReference>
<dbReference type="GO" id="GO:0005829">
    <property type="term" value="C:cytosol"/>
    <property type="evidence" value="ECO:0007669"/>
    <property type="project" value="Ensembl"/>
</dbReference>
<dbReference type="Gene3D" id="3.40.630.30">
    <property type="match status" value="1"/>
</dbReference>
<keyword evidence="5" id="KW-1185">Reference proteome</keyword>
<accession>A0A8C2TM05</accession>
<dbReference type="GeneTree" id="ENSGT00390000000980"/>
<dbReference type="SUPFAM" id="SSF55729">
    <property type="entry name" value="Acyl-CoA N-acyltransferases (Nat)"/>
    <property type="match status" value="1"/>
</dbReference>
<reference evidence="4" key="2">
    <citation type="submission" date="2025-08" db="UniProtKB">
        <authorList>
            <consortium name="Ensembl"/>
        </authorList>
    </citation>
    <scope>IDENTIFICATION</scope>
</reference>
<dbReference type="GO" id="GO:0008064">
    <property type="term" value="P:regulation of actin polymerization or depolymerization"/>
    <property type="evidence" value="ECO:0007669"/>
    <property type="project" value="Ensembl"/>
</dbReference>
<dbReference type="Ensembl" id="ENSCJPT00005020874.1">
    <property type="protein sequence ID" value="ENSCJPP00005014694.1"/>
    <property type="gene ID" value="ENSCJPG00005012239.1"/>
</dbReference>
<reference evidence="4" key="3">
    <citation type="submission" date="2025-09" db="UniProtKB">
        <authorList>
            <consortium name="Ensembl"/>
        </authorList>
    </citation>
    <scope>IDENTIFICATION</scope>
</reference>
<sequence>MAWHCMALLNMARHGMAVTLLSRKLLPCCAHWSVGSDLSTDAEPSLLTLPAVRRMSPVPEELSLVPLHQHPELLEACAELLAEEWGKSRAVRLHALQRSSDAFPTCLALLRASGPAEPTCPHCLVGHVRLSRVAGQPGGLLVESVVVARALRGRGYGRQLMEATERYARTRGFRRLHLSTHDKQQFYAHLGFIPAEPVQIVPFLSPAMPAAALRAFAAPPSPTPATPAVPSAPHTPLPPPAIPPPPPLPPPSRAGGGPAEGGGQSPQESPHYDTRGLPIFWMKKDI</sequence>
<dbReference type="InterPro" id="IPR000182">
    <property type="entry name" value="GNAT_dom"/>
</dbReference>
<reference evidence="4" key="1">
    <citation type="submission" date="2015-11" db="EMBL/GenBank/DDBJ databases">
        <authorList>
            <consortium name="International Coturnix japonica Genome Analysis Consortium"/>
            <person name="Warren W."/>
            <person name="Burt D.W."/>
            <person name="Antin P.B."/>
            <person name="Lanford R."/>
            <person name="Gros J."/>
            <person name="Wilson R.K."/>
        </authorList>
    </citation>
    <scope>NUCLEOTIDE SEQUENCE [LARGE SCALE GENOMIC DNA]</scope>
</reference>
<dbReference type="PROSITE" id="PS51186">
    <property type="entry name" value="GNAT"/>
    <property type="match status" value="1"/>
</dbReference>
<dbReference type="Pfam" id="PF00583">
    <property type="entry name" value="Acetyltransf_1"/>
    <property type="match status" value="1"/>
</dbReference>
<dbReference type="InterPro" id="IPR016181">
    <property type="entry name" value="Acyl_CoA_acyltransferase"/>
</dbReference>
<proteinExistence type="predicted"/>
<feature type="domain" description="N-acetyltransferase" evidence="3">
    <location>
        <begin position="62"/>
        <end position="211"/>
    </location>
</feature>
<feature type="region of interest" description="Disordered" evidence="1">
    <location>
        <begin position="219"/>
        <end position="278"/>
    </location>
</feature>
<evidence type="ECO:0000313" key="5">
    <source>
        <dbReference type="Proteomes" id="UP000694412"/>
    </source>
</evidence>
<feature type="compositionally biased region" description="Pro residues" evidence="1">
    <location>
        <begin position="233"/>
        <end position="252"/>
    </location>
</feature>
<dbReference type="PANTHER" id="PTHR13538">
    <property type="entry name" value="N-ACETYLTRANSFERASE 6"/>
    <property type="match status" value="1"/>
</dbReference>
<dbReference type="AlphaFoldDB" id="A0A8C2TM05"/>
<evidence type="ECO:0000313" key="4">
    <source>
        <dbReference type="Ensembl" id="ENSCJPP00005014694.1"/>
    </source>
</evidence>
<feature type="chain" id="PRO_5034195807" evidence="2">
    <location>
        <begin position="18"/>
        <end position="286"/>
    </location>
</feature>
<evidence type="ECO:0000256" key="1">
    <source>
        <dbReference type="SAM" id="MobiDB-lite"/>
    </source>
</evidence>
<dbReference type="GO" id="GO:0004596">
    <property type="term" value="F:protein-N-terminal amino-acid acetyltransferase activity"/>
    <property type="evidence" value="ECO:0007669"/>
    <property type="project" value="Ensembl"/>
</dbReference>
<organism evidence="4 5">
    <name type="scientific">Coturnix japonica</name>
    <name type="common">Japanese quail</name>
    <name type="synonym">Coturnix coturnix japonica</name>
    <dbReference type="NCBI Taxonomy" id="93934"/>
    <lineage>
        <taxon>Eukaryota</taxon>
        <taxon>Metazoa</taxon>
        <taxon>Chordata</taxon>
        <taxon>Craniata</taxon>
        <taxon>Vertebrata</taxon>
        <taxon>Euteleostomi</taxon>
        <taxon>Archelosauria</taxon>
        <taxon>Archosauria</taxon>
        <taxon>Dinosauria</taxon>
        <taxon>Saurischia</taxon>
        <taxon>Theropoda</taxon>
        <taxon>Coelurosauria</taxon>
        <taxon>Aves</taxon>
        <taxon>Neognathae</taxon>
        <taxon>Galloanserae</taxon>
        <taxon>Galliformes</taxon>
        <taxon>Phasianidae</taxon>
        <taxon>Perdicinae</taxon>
        <taxon>Coturnix</taxon>
    </lineage>
</organism>
<keyword evidence="2" id="KW-0732">Signal</keyword>
<feature type="compositionally biased region" description="Gly residues" evidence="1">
    <location>
        <begin position="254"/>
        <end position="264"/>
    </location>
</feature>
<evidence type="ECO:0000256" key="2">
    <source>
        <dbReference type="SAM" id="SignalP"/>
    </source>
</evidence>
<gene>
    <name evidence="4" type="primary">NAA80</name>
</gene>